<dbReference type="AlphaFoldDB" id="A0A4S2M4J7"/>
<organism evidence="2 3">
    <name type="scientific">Opisthorchis felineus</name>
    <dbReference type="NCBI Taxonomy" id="147828"/>
    <lineage>
        <taxon>Eukaryota</taxon>
        <taxon>Metazoa</taxon>
        <taxon>Spiralia</taxon>
        <taxon>Lophotrochozoa</taxon>
        <taxon>Platyhelminthes</taxon>
        <taxon>Trematoda</taxon>
        <taxon>Digenea</taxon>
        <taxon>Opisthorchiida</taxon>
        <taxon>Opisthorchiata</taxon>
        <taxon>Opisthorchiidae</taxon>
        <taxon>Opisthorchis</taxon>
    </lineage>
</organism>
<gene>
    <name evidence="2" type="ORF">CRM22_002755</name>
</gene>
<dbReference type="EMBL" id="SJOL01004778">
    <property type="protein sequence ID" value="TGZ71242.1"/>
    <property type="molecule type" value="Genomic_DNA"/>
</dbReference>
<proteinExistence type="predicted"/>
<sequence length="244" mass="27721">MVTFKIVTLKRKTKFYETNLWNAPTRVQWDTLLDKVQSVTNAQTGGINLFSWDGSTYVRIECDEDISNLLNKLQSNGDSEQIVRIYVTRDKKDPSKLYGKTPYDMNVLGTVEKRKSHRHTSWLFRRQSSRAVASRPSNQYSHGPWFGTLSRTQTMVPSNELNDPPYSNFHSQATSSARLTPSRSTPNLSPVHEVTVDNEGMGLAIQTLRSMGYEQDDNVLKFYISSTNGNLNEIIDILEAYSLG</sequence>
<accession>A0A4S2M4J7</accession>
<evidence type="ECO:0000256" key="1">
    <source>
        <dbReference type="SAM" id="MobiDB-lite"/>
    </source>
</evidence>
<evidence type="ECO:0008006" key="4">
    <source>
        <dbReference type="Google" id="ProtNLM"/>
    </source>
</evidence>
<dbReference type="Proteomes" id="UP000308267">
    <property type="component" value="Unassembled WGS sequence"/>
</dbReference>
<reference evidence="2 3" key="1">
    <citation type="journal article" date="2019" name="BMC Genomics">
        <title>New insights from Opisthorchis felineus genome: update on genomics of the epidemiologically important liver flukes.</title>
        <authorList>
            <person name="Ershov N.I."/>
            <person name="Mordvinov V.A."/>
            <person name="Prokhortchouk E.B."/>
            <person name="Pakharukova M.Y."/>
            <person name="Gunbin K.V."/>
            <person name="Ustyantsev K."/>
            <person name="Genaev M.A."/>
            <person name="Blinov A.G."/>
            <person name="Mazur A."/>
            <person name="Boulygina E."/>
            <person name="Tsygankova S."/>
            <person name="Khrameeva E."/>
            <person name="Chekanov N."/>
            <person name="Fan G."/>
            <person name="Xiao A."/>
            <person name="Zhang H."/>
            <person name="Xu X."/>
            <person name="Yang H."/>
            <person name="Solovyev V."/>
            <person name="Lee S.M."/>
            <person name="Liu X."/>
            <person name="Afonnikov D.A."/>
            <person name="Skryabin K.G."/>
        </authorList>
    </citation>
    <scope>NUCLEOTIDE SEQUENCE [LARGE SCALE GENOMIC DNA]</scope>
    <source>
        <strain evidence="2">AK-0245</strain>
        <tissue evidence="2">Whole organism</tissue>
    </source>
</reference>
<dbReference type="OrthoDB" id="6240695at2759"/>
<evidence type="ECO:0000313" key="2">
    <source>
        <dbReference type="EMBL" id="TGZ71242.1"/>
    </source>
</evidence>
<keyword evidence="3" id="KW-1185">Reference proteome</keyword>
<evidence type="ECO:0000313" key="3">
    <source>
        <dbReference type="Proteomes" id="UP000308267"/>
    </source>
</evidence>
<feature type="compositionally biased region" description="Polar residues" evidence="1">
    <location>
        <begin position="168"/>
        <end position="188"/>
    </location>
</feature>
<name>A0A4S2M4J7_OPIFE</name>
<comment type="caution">
    <text evidence="2">The sequence shown here is derived from an EMBL/GenBank/DDBJ whole genome shotgun (WGS) entry which is preliminary data.</text>
</comment>
<feature type="region of interest" description="Disordered" evidence="1">
    <location>
        <begin position="160"/>
        <end position="188"/>
    </location>
</feature>
<protein>
    <recommendedName>
        <fullName evidence="4">UBA domain-containing protein</fullName>
    </recommendedName>
</protein>